<keyword evidence="3" id="KW-1185">Reference proteome</keyword>
<feature type="region of interest" description="Disordered" evidence="1">
    <location>
        <begin position="763"/>
        <end position="789"/>
    </location>
</feature>
<feature type="compositionally biased region" description="Low complexity" evidence="1">
    <location>
        <begin position="265"/>
        <end position="288"/>
    </location>
</feature>
<feature type="region of interest" description="Disordered" evidence="1">
    <location>
        <begin position="1202"/>
        <end position="1288"/>
    </location>
</feature>
<dbReference type="InParanoid" id="A0A067LSU2"/>
<evidence type="ECO:0000313" key="3">
    <source>
        <dbReference type="Proteomes" id="UP000027195"/>
    </source>
</evidence>
<dbReference type="Proteomes" id="UP000027195">
    <property type="component" value="Unassembled WGS sequence"/>
</dbReference>
<feature type="compositionally biased region" description="Polar residues" evidence="1">
    <location>
        <begin position="358"/>
        <end position="370"/>
    </location>
</feature>
<feature type="compositionally biased region" description="Basic and acidic residues" evidence="1">
    <location>
        <begin position="227"/>
        <end position="261"/>
    </location>
</feature>
<feature type="region of interest" description="Disordered" evidence="1">
    <location>
        <begin position="227"/>
        <end position="301"/>
    </location>
</feature>
<feature type="region of interest" description="Disordered" evidence="1">
    <location>
        <begin position="541"/>
        <end position="598"/>
    </location>
</feature>
<gene>
    <name evidence="2" type="ORF">BOTBODRAFT_181882</name>
</gene>
<feature type="compositionally biased region" description="Polar residues" evidence="1">
    <location>
        <begin position="763"/>
        <end position="773"/>
    </location>
</feature>
<dbReference type="HOGENOM" id="CLU_260590_0_0_1"/>
<feature type="compositionally biased region" description="Basic and acidic residues" evidence="1">
    <location>
        <begin position="404"/>
        <end position="413"/>
    </location>
</feature>
<sequence>MDYDNFFHGSGPFGPDAETWIKIFVKVTKGNTDDSKTQLFPCCLAPGSLAGDWYDELPDSVAWHWPSLLAEFRFRWLGSPYTADELEVIASMLPAPRTEFSRLFKPPPTASFVYSFPAVAPTTRYTDHALERAQEEALDELLVQVTAMQKARREERGWRTDMTVCAMGAAWCAQQWQARLKRARMLKKLEEATEAREREAQRVEELRAAFRAERAVQRSQFHEEMARAREARRAARKAEAEEEIRRREELTRATSADDAHQRPYTTSTTTTTPLTPSPCTTSTTATMLPTPPHIPVTSPQTTVDSVLGTTAKKPPNIPYVEGWGVEMSVPQETVDIEVDGVETAIDDRPALTKHPTMIASTTQPLPSSRVANDPPPATAYPVPNDLPAPVKHPTPELMSPTNDHPTDTDDRSPPTKPLATRENVSLTATPPIPSFMNDSACSSCQACPFADDDRPAPTKHPTARENASLIGIASTATLIVHDGTRSKDSVQPPAVGDPPALTKHPTTREIASFAVFAHSPSPGHEYSPGTTELAAFIRSSGTGDRPALTKHPTTAPLAESITSQHSPSPRHDRPALTKHPTSHSSIMSTTQLPLPSDSPPVNDCPALTMHPTVQGNASSAAASANPPPKRECTRPVCFVQPHTHDPTRLPCVTDSLLVHGSPPGIDDRPPPVKHPTPETVLLGNDGPTAVATYTDVRSLANDRPGLTKHPTTGSLSPCIIVGPPPVPSRSYQAESNAVVRLPHDDDRPALVKHATTEPMLVAFSSTSAISSTRRPGDDNDDRPTPVKHPTARESALLAAAKSRSIQVPLDDDRPARTKHPTILRNTHACLSGHVDPCLHVYYDQPAVVKHPAVFVPNPRPPIVPQDSDWCLRHHQSNAPTHPCLLASSLTSSSFPLLSDGTYGDHDWLFTACPHQVSRAWIHYMPSVKMWEGGCPGFDVPPIFVKLRPDKPSLWTAHGSSGSISLYLISNLRRFHDNAVAQALLLKETARDYVRMPLYGSDLKWEGVQGYGSFSQMATNLVGLQRRILELYGWVFLQEKLQPTIRSINPRPPPPPREPVPHIDWFNGVIVPWESHSSSFDAMALEHGVPLWWCDYLADPTQSHTPWAGLPGSGYKVFDLHRGSRYDLVTKNGVTETYCLQLDPSGSTKSLLETIVSTKHVEPRRFSRVAPPVAQVPAIPHLPTAALPLAVPLVLLGRGSRVPKRPLADTESPRFRRMPQAATPAANNTNAGKKKKNPSKSQRRACRLAAEAAAASQGCSSKHTSSKQTPEEAAHLPAKSSSRPLAAPSSTVSYPRIYSLVLAHRILGYFEFM</sequence>
<reference evidence="3" key="1">
    <citation type="journal article" date="2014" name="Proc. Natl. Acad. Sci. U.S.A.">
        <title>Extensive sampling of basidiomycete genomes demonstrates inadequacy of the white-rot/brown-rot paradigm for wood decay fungi.</title>
        <authorList>
            <person name="Riley R."/>
            <person name="Salamov A.A."/>
            <person name="Brown D.W."/>
            <person name="Nagy L.G."/>
            <person name="Floudas D."/>
            <person name="Held B.W."/>
            <person name="Levasseur A."/>
            <person name="Lombard V."/>
            <person name="Morin E."/>
            <person name="Otillar R."/>
            <person name="Lindquist E.A."/>
            <person name="Sun H."/>
            <person name="LaButti K.M."/>
            <person name="Schmutz J."/>
            <person name="Jabbour D."/>
            <person name="Luo H."/>
            <person name="Baker S.E."/>
            <person name="Pisabarro A.G."/>
            <person name="Walton J.D."/>
            <person name="Blanchette R.A."/>
            <person name="Henrissat B."/>
            <person name="Martin F."/>
            <person name="Cullen D."/>
            <person name="Hibbett D.S."/>
            <person name="Grigoriev I.V."/>
        </authorList>
    </citation>
    <scope>NUCLEOTIDE SEQUENCE [LARGE SCALE GENOMIC DNA]</scope>
    <source>
        <strain evidence="3">FD-172 SS1</strain>
    </source>
</reference>
<feature type="compositionally biased region" description="Basic residues" evidence="1">
    <location>
        <begin position="1231"/>
        <end position="1245"/>
    </location>
</feature>
<protein>
    <submittedName>
        <fullName evidence="2">Uncharacterized protein</fullName>
    </submittedName>
</protein>
<feature type="compositionally biased region" description="Pro residues" evidence="1">
    <location>
        <begin position="373"/>
        <end position="392"/>
    </location>
</feature>
<feature type="compositionally biased region" description="Basic and acidic residues" evidence="1">
    <location>
        <begin position="774"/>
        <end position="784"/>
    </location>
</feature>
<name>A0A067LSU2_BOTB1</name>
<feature type="compositionally biased region" description="Polar residues" evidence="1">
    <location>
        <begin position="1278"/>
        <end position="1288"/>
    </location>
</feature>
<proteinExistence type="predicted"/>
<evidence type="ECO:0000256" key="1">
    <source>
        <dbReference type="SAM" id="MobiDB-lite"/>
    </source>
</evidence>
<feature type="region of interest" description="Disordered" evidence="1">
    <location>
        <begin position="349"/>
        <end position="422"/>
    </location>
</feature>
<evidence type="ECO:0000313" key="2">
    <source>
        <dbReference type="EMBL" id="KDQ06139.1"/>
    </source>
</evidence>
<feature type="compositionally biased region" description="Low complexity" evidence="1">
    <location>
        <begin position="1220"/>
        <end position="1230"/>
    </location>
</feature>
<feature type="compositionally biased region" description="Polar residues" evidence="1">
    <location>
        <begin position="582"/>
        <end position="593"/>
    </location>
</feature>
<organism evidence="2 3">
    <name type="scientific">Botryobasidium botryosum (strain FD-172 SS1)</name>
    <dbReference type="NCBI Taxonomy" id="930990"/>
    <lineage>
        <taxon>Eukaryota</taxon>
        <taxon>Fungi</taxon>
        <taxon>Dikarya</taxon>
        <taxon>Basidiomycota</taxon>
        <taxon>Agaricomycotina</taxon>
        <taxon>Agaricomycetes</taxon>
        <taxon>Cantharellales</taxon>
        <taxon>Botryobasidiaceae</taxon>
        <taxon>Botryobasidium</taxon>
    </lineage>
</organism>
<feature type="compositionally biased region" description="Polar residues" evidence="1">
    <location>
        <begin position="1256"/>
        <end position="1267"/>
    </location>
</feature>
<accession>A0A067LSU2</accession>
<dbReference type="EMBL" id="KL198154">
    <property type="protein sequence ID" value="KDQ06139.1"/>
    <property type="molecule type" value="Genomic_DNA"/>
</dbReference>